<evidence type="ECO:0000313" key="1">
    <source>
        <dbReference type="EMBL" id="PXY26300.1"/>
    </source>
</evidence>
<dbReference type="Gene3D" id="3.30.530.20">
    <property type="match status" value="1"/>
</dbReference>
<dbReference type="AlphaFoldDB" id="A0A318LMP2"/>
<dbReference type="EMBL" id="MASU01000011">
    <property type="protein sequence ID" value="PXY26300.1"/>
    <property type="molecule type" value="Genomic_DNA"/>
</dbReference>
<reference evidence="1 2" key="1">
    <citation type="submission" date="2016-07" db="EMBL/GenBank/DDBJ databases">
        <title>Draft genome sequence of Prauserella sp. YIM 121212, isolated from alkaline soil.</title>
        <authorList>
            <person name="Ruckert C."/>
            <person name="Albersmeier A."/>
            <person name="Jiang C.-L."/>
            <person name="Jiang Y."/>
            <person name="Kalinowski J."/>
            <person name="Schneider O."/>
            <person name="Winkler A."/>
            <person name="Zotchev S.B."/>
        </authorList>
    </citation>
    <scope>NUCLEOTIDE SEQUENCE [LARGE SCALE GENOMIC DNA]</scope>
    <source>
        <strain evidence="1 2">YIM 121212</strain>
    </source>
</reference>
<evidence type="ECO:0000313" key="2">
    <source>
        <dbReference type="Proteomes" id="UP000247892"/>
    </source>
</evidence>
<keyword evidence="2" id="KW-1185">Reference proteome</keyword>
<name>A0A318LMP2_9PSEU</name>
<dbReference type="RefSeq" id="WP_110340745.1">
    <property type="nucleotide sequence ID" value="NZ_JBHVKT010000025.1"/>
</dbReference>
<dbReference type="OrthoDB" id="3213687at2"/>
<sequence length="150" mass="16579">MVGKTFAFEVRRTSTAAPETLFRLETDGERWSSWARPLVLQSSWARRGEQAPGGVGAVRRVGLWPVLLGEQTVVYEPPHRHVYTFADASAPVRDYRAEVLFTPNDAGGTDLTWRGSFTERVPGTGPLLRTALHTAVRFLATRLTAAAERA</sequence>
<dbReference type="InterPro" id="IPR023393">
    <property type="entry name" value="START-like_dom_sf"/>
</dbReference>
<organism evidence="1 2">
    <name type="scientific">Prauserella flavalba</name>
    <dbReference type="NCBI Taxonomy" id="1477506"/>
    <lineage>
        <taxon>Bacteria</taxon>
        <taxon>Bacillati</taxon>
        <taxon>Actinomycetota</taxon>
        <taxon>Actinomycetes</taxon>
        <taxon>Pseudonocardiales</taxon>
        <taxon>Pseudonocardiaceae</taxon>
        <taxon>Prauserella</taxon>
    </lineage>
</organism>
<dbReference type="Pfam" id="PF10604">
    <property type="entry name" value="Polyketide_cyc2"/>
    <property type="match status" value="1"/>
</dbReference>
<comment type="caution">
    <text evidence="1">The sequence shown here is derived from an EMBL/GenBank/DDBJ whole genome shotgun (WGS) entry which is preliminary data.</text>
</comment>
<proteinExistence type="predicted"/>
<protein>
    <submittedName>
        <fullName evidence="1">Polyketide cyclase</fullName>
    </submittedName>
</protein>
<dbReference type="CDD" id="cd07821">
    <property type="entry name" value="PYR_PYL_RCAR_like"/>
    <property type="match status" value="1"/>
</dbReference>
<dbReference type="SUPFAM" id="SSF55961">
    <property type="entry name" value="Bet v1-like"/>
    <property type="match status" value="1"/>
</dbReference>
<accession>A0A318LMP2</accession>
<dbReference type="Proteomes" id="UP000247892">
    <property type="component" value="Unassembled WGS sequence"/>
</dbReference>
<gene>
    <name evidence="1" type="ORF">BA062_24405</name>
</gene>
<dbReference type="InterPro" id="IPR019587">
    <property type="entry name" value="Polyketide_cyclase/dehydratase"/>
</dbReference>